<dbReference type="SMART" id="SM00256">
    <property type="entry name" value="FBOX"/>
    <property type="match status" value="1"/>
</dbReference>
<dbReference type="InterPro" id="IPR036047">
    <property type="entry name" value="F-box-like_dom_sf"/>
</dbReference>
<dbReference type="PANTHER" id="PTHR31672:SF13">
    <property type="entry name" value="F-BOX PROTEIN CPR30-LIKE"/>
    <property type="match status" value="1"/>
</dbReference>
<evidence type="ECO:0000313" key="3">
    <source>
        <dbReference type="Proteomes" id="UP000467841"/>
    </source>
</evidence>
<comment type="caution">
    <text evidence="2">The sequence shown here is derived from an EMBL/GenBank/DDBJ whole genome shotgun (WGS) entry which is preliminary data.</text>
</comment>
<dbReference type="SUPFAM" id="SSF50965">
    <property type="entry name" value="Galactose oxidase, central domain"/>
    <property type="match status" value="1"/>
</dbReference>
<dbReference type="Gene3D" id="1.20.1280.50">
    <property type="match status" value="1"/>
</dbReference>
<accession>A0A6D2KB27</accession>
<sequence>MAALSMEKPVDLKRKKWQLNLLNTKRQVLHRCLTVFNRVMGFHMTQERSVKSPRCSETTLAAEIPYDILEEILHRLPVKCLLRVKSVSKEWRSLIESSHIAEKHNRLSHKNGVGVNRGTGEPLRVPGSCNGLVCVYDFVYVYVYNPKTNVIRTLAPPRGTKRAIIPSGGIRAQLSAGFGRDVVTGRYKVVVLYGSGNNDNRVKTKVFDLSTSKWGRRCKTAGPVPLSFTLVNHERVPVFVNGSLFWYLARHNSEILVMDLHTEDFRTVSLPKDIDVSAEYIYMWSHKDRLYVSHLTQLLDSDVWVLVEDKVSERWDKTSFATVDGSFPPLKLNSAWFSPSLVSPYQ</sequence>
<gene>
    <name evidence="2" type="ORF">MERR_LOCUS32556</name>
</gene>
<dbReference type="PANTHER" id="PTHR31672">
    <property type="entry name" value="BNACNNG10540D PROTEIN"/>
    <property type="match status" value="1"/>
</dbReference>
<dbReference type="InterPro" id="IPR001810">
    <property type="entry name" value="F-box_dom"/>
</dbReference>
<feature type="domain" description="F-box" evidence="1">
    <location>
        <begin position="58"/>
        <end position="104"/>
    </location>
</feature>
<protein>
    <recommendedName>
        <fullName evidence="1">F-box domain-containing protein</fullName>
    </recommendedName>
</protein>
<dbReference type="InterPro" id="IPR013187">
    <property type="entry name" value="F-box-assoc_dom_typ3"/>
</dbReference>
<reference evidence="2" key="1">
    <citation type="submission" date="2020-01" db="EMBL/GenBank/DDBJ databases">
        <authorList>
            <person name="Mishra B."/>
        </authorList>
    </citation>
    <scope>NUCLEOTIDE SEQUENCE [LARGE SCALE GENOMIC DNA]</scope>
</reference>
<dbReference type="SUPFAM" id="SSF81383">
    <property type="entry name" value="F-box domain"/>
    <property type="match status" value="1"/>
</dbReference>
<dbReference type="Pfam" id="PF08268">
    <property type="entry name" value="FBA_3"/>
    <property type="match status" value="1"/>
</dbReference>
<dbReference type="EMBL" id="CACVBM020001318">
    <property type="protein sequence ID" value="CAA7045321.1"/>
    <property type="molecule type" value="Genomic_DNA"/>
</dbReference>
<dbReference type="CDD" id="cd22157">
    <property type="entry name" value="F-box_AtFBW1-like"/>
    <property type="match status" value="1"/>
</dbReference>
<dbReference type="PROSITE" id="PS50181">
    <property type="entry name" value="FBOX"/>
    <property type="match status" value="1"/>
</dbReference>
<dbReference type="AlphaFoldDB" id="A0A6D2KB27"/>
<dbReference type="InterPro" id="IPR017451">
    <property type="entry name" value="F-box-assoc_interact_dom"/>
</dbReference>
<evidence type="ECO:0000259" key="1">
    <source>
        <dbReference type="PROSITE" id="PS50181"/>
    </source>
</evidence>
<dbReference type="NCBIfam" id="TIGR01640">
    <property type="entry name" value="F_box_assoc_1"/>
    <property type="match status" value="1"/>
</dbReference>
<dbReference type="Proteomes" id="UP000467841">
    <property type="component" value="Unassembled WGS sequence"/>
</dbReference>
<dbReference type="InterPro" id="IPR050796">
    <property type="entry name" value="SCF_F-box_component"/>
</dbReference>
<evidence type="ECO:0000313" key="2">
    <source>
        <dbReference type="EMBL" id="CAA7045321.1"/>
    </source>
</evidence>
<name>A0A6D2KB27_9BRAS</name>
<proteinExistence type="predicted"/>
<organism evidence="2 3">
    <name type="scientific">Microthlaspi erraticum</name>
    <dbReference type="NCBI Taxonomy" id="1685480"/>
    <lineage>
        <taxon>Eukaryota</taxon>
        <taxon>Viridiplantae</taxon>
        <taxon>Streptophyta</taxon>
        <taxon>Embryophyta</taxon>
        <taxon>Tracheophyta</taxon>
        <taxon>Spermatophyta</taxon>
        <taxon>Magnoliopsida</taxon>
        <taxon>eudicotyledons</taxon>
        <taxon>Gunneridae</taxon>
        <taxon>Pentapetalae</taxon>
        <taxon>rosids</taxon>
        <taxon>malvids</taxon>
        <taxon>Brassicales</taxon>
        <taxon>Brassicaceae</taxon>
        <taxon>Coluteocarpeae</taxon>
        <taxon>Microthlaspi</taxon>
    </lineage>
</organism>
<dbReference type="Pfam" id="PF00646">
    <property type="entry name" value="F-box"/>
    <property type="match status" value="1"/>
</dbReference>
<keyword evidence="3" id="KW-1185">Reference proteome</keyword>
<dbReference type="InterPro" id="IPR011043">
    <property type="entry name" value="Gal_Oxase/kelch_b-propeller"/>
</dbReference>
<dbReference type="OrthoDB" id="1103556at2759"/>